<keyword evidence="1" id="KW-0285">Flavoprotein</keyword>
<organism evidence="7 8">
    <name type="scientific">Prauserella marina</name>
    <dbReference type="NCBI Taxonomy" id="530584"/>
    <lineage>
        <taxon>Bacteria</taxon>
        <taxon>Bacillati</taxon>
        <taxon>Actinomycetota</taxon>
        <taxon>Actinomycetes</taxon>
        <taxon>Pseudonocardiales</taxon>
        <taxon>Pseudonocardiaceae</taxon>
        <taxon>Prauserella</taxon>
    </lineage>
</organism>
<proteinExistence type="inferred from homology"/>
<accession>A0A222VQ75</accession>
<evidence type="ECO:0000259" key="6">
    <source>
        <dbReference type="Pfam" id="PF00296"/>
    </source>
</evidence>
<evidence type="ECO:0000256" key="5">
    <source>
        <dbReference type="ARBA" id="ARBA00033748"/>
    </source>
</evidence>
<dbReference type="GO" id="GO:0004497">
    <property type="term" value="F:monooxygenase activity"/>
    <property type="evidence" value="ECO:0007669"/>
    <property type="project" value="UniProtKB-KW"/>
</dbReference>
<feature type="domain" description="Luciferase-like" evidence="6">
    <location>
        <begin position="32"/>
        <end position="289"/>
    </location>
</feature>
<dbReference type="EMBL" id="FMZE01000001">
    <property type="protein sequence ID" value="SDC28543.1"/>
    <property type="molecule type" value="Genomic_DNA"/>
</dbReference>
<dbReference type="Proteomes" id="UP000199494">
    <property type="component" value="Unassembled WGS sequence"/>
</dbReference>
<dbReference type="InterPro" id="IPR036661">
    <property type="entry name" value="Luciferase-like_sf"/>
</dbReference>
<dbReference type="InterPro" id="IPR016215">
    <property type="entry name" value="NTA_MOA"/>
</dbReference>
<keyword evidence="2" id="KW-0288">FMN</keyword>
<gene>
    <name evidence="7" type="ORF">SAMN05421630_1011136</name>
</gene>
<keyword evidence="8" id="KW-1185">Reference proteome</keyword>
<keyword evidence="4 7" id="KW-0503">Monooxygenase</keyword>
<evidence type="ECO:0000256" key="3">
    <source>
        <dbReference type="ARBA" id="ARBA00023002"/>
    </source>
</evidence>
<dbReference type="RefSeq" id="WP_091797954.1">
    <property type="nucleotide sequence ID" value="NZ_CP016353.1"/>
</dbReference>
<dbReference type="Pfam" id="PF00296">
    <property type="entry name" value="Bac_luciferase"/>
    <property type="match status" value="1"/>
</dbReference>
<evidence type="ECO:0000313" key="7">
    <source>
        <dbReference type="EMBL" id="SDC28543.1"/>
    </source>
</evidence>
<evidence type="ECO:0000256" key="2">
    <source>
        <dbReference type="ARBA" id="ARBA00022643"/>
    </source>
</evidence>
<dbReference type="InterPro" id="IPR051260">
    <property type="entry name" value="Diverse_substr_monoxygenases"/>
</dbReference>
<dbReference type="PANTHER" id="PTHR30011">
    <property type="entry name" value="ALKANESULFONATE MONOOXYGENASE-RELATED"/>
    <property type="match status" value="1"/>
</dbReference>
<dbReference type="GO" id="GO:0016705">
    <property type="term" value="F:oxidoreductase activity, acting on paired donors, with incorporation or reduction of molecular oxygen"/>
    <property type="evidence" value="ECO:0007669"/>
    <property type="project" value="InterPro"/>
</dbReference>
<sequence>MTGKPELHLATALEATGWHPASWREPRARPGEIFTAAYWTDLVREAEKGLLDFVTIEDSLGPGDGIERTDRVRGRLDSVLIASRVAPSTTEIGLVPTVVATHTEPFHLSKALATLDYVSQGRAGVRVRVDGSAGNAAHFGRRDPATLTREELFAEAADYVEVIRRLWDSWEDEAEIRDVATGRFVDREKLHYIDFEGPWFGVKGPSITPRPPQGQLPVAVLAHATAAYRLAARSADLVFVTPRDERDAARIVSEIGAESDVAGRENRPGIFADLVVFLDETERAAVDRKARLDELAGETCDSDAAVFTGTAGQLAEVLTGLAEQGITGFRLRPGAIPHDLLAITTKVTAVLREAGRYRSRYALDSEQRTTLRGTLGLGRPASRYAEVAS</sequence>
<dbReference type="OrthoDB" id="9135350at2"/>
<protein>
    <submittedName>
        <fullName evidence="7">Flavin-dependent oxidoreductase, luciferase family (Includes alkanesulfonate monooxygenase SsuD and methylene tetrahydromethanopterin reductase)</fullName>
    </submittedName>
</protein>
<comment type="similarity">
    <text evidence="5">Belongs to the NtaA/SnaA/DszA monooxygenase family.</text>
</comment>
<evidence type="ECO:0000313" key="8">
    <source>
        <dbReference type="Proteomes" id="UP000199494"/>
    </source>
</evidence>
<name>A0A222VQ75_9PSEU</name>
<evidence type="ECO:0000256" key="1">
    <source>
        <dbReference type="ARBA" id="ARBA00022630"/>
    </source>
</evidence>
<dbReference type="PANTHER" id="PTHR30011:SF16">
    <property type="entry name" value="C2H2 FINGER DOMAIN TRANSCRIPTION FACTOR (EUROFUNG)-RELATED"/>
    <property type="match status" value="1"/>
</dbReference>
<dbReference type="KEGG" id="pmad:BAY61_13755"/>
<dbReference type="Gene3D" id="3.20.20.30">
    <property type="entry name" value="Luciferase-like domain"/>
    <property type="match status" value="1"/>
</dbReference>
<dbReference type="PIRSF" id="PIRSF000337">
    <property type="entry name" value="NTA_MOA"/>
    <property type="match status" value="1"/>
</dbReference>
<dbReference type="AlphaFoldDB" id="A0A222VQ75"/>
<dbReference type="InterPro" id="IPR011251">
    <property type="entry name" value="Luciferase-like_dom"/>
</dbReference>
<dbReference type="STRING" id="530584.SAMN05421630_1011136"/>
<reference evidence="7 8" key="1">
    <citation type="submission" date="2016-10" db="EMBL/GenBank/DDBJ databases">
        <authorList>
            <person name="de Groot N.N."/>
        </authorList>
    </citation>
    <scope>NUCLEOTIDE SEQUENCE [LARGE SCALE GENOMIC DNA]</scope>
    <source>
        <strain evidence="7 8">CGMCC 4.5506</strain>
    </source>
</reference>
<keyword evidence="3" id="KW-0560">Oxidoreductase</keyword>
<evidence type="ECO:0000256" key="4">
    <source>
        <dbReference type="ARBA" id="ARBA00023033"/>
    </source>
</evidence>
<dbReference type="SUPFAM" id="SSF51679">
    <property type="entry name" value="Bacterial luciferase-like"/>
    <property type="match status" value="1"/>
</dbReference>